<dbReference type="InterPro" id="IPR050765">
    <property type="entry name" value="Riboflavin_Biosynth_HTPR"/>
</dbReference>
<dbReference type="PANTHER" id="PTHR38011">
    <property type="entry name" value="DIHYDROFOLATE REDUCTASE FAMILY PROTEIN (AFU_ORTHOLOGUE AFUA_8G06820)"/>
    <property type="match status" value="1"/>
</dbReference>
<dbReference type="EC" id="3.5.4.26" evidence="15"/>
<keyword evidence="8 15" id="KW-0378">Hydrolase</keyword>
<dbReference type="InterPro" id="IPR002734">
    <property type="entry name" value="RibDG_C"/>
</dbReference>
<accession>A0A1M4Z864</accession>
<dbReference type="FunFam" id="3.40.140.10:FF:000025">
    <property type="entry name" value="Riboflavin biosynthesis protein RibD"/>
    <property type="match status" value="1"/>
</dbReference>
<dbReference type="GO" id="GO:0008270">
    <property type="term" value="F:zinc ion binding"/>
    <property type="evidence" value="ECO:0007669"/>
    <property type="project" value="InterPro"/>
</dbReference>
<evidence type="ECO:0000256" key="4">
    <source>
        <dbReference type="ARBA" id="ARBA00005259"/>
    </source>
</evidence>
<name>A0A1M4Z864_9CLOT</name>
<dbReference type="EC" id="1.1.1.193" evidence="15"/>
<feature type="domain" description="CMP/dCMP-type deaminase" evidence="19">
    <location>
        <begin position="2"/>
        <end position="124"/>
    </location>
</feature>
<dbReference type="Gene3D" id="3.40.430.10">
    <property type="entry name" value="Dihydrofolate Reductase, subunit A"/>
    <property type="match status" value="1"/>
</dbReference>
<feature type="binding site" evidence="18">
    <location>
        <position position="51"/>
    </location>
    <ligand>
        <name>Zn(2+)</name>
        <dbReference type="ChEBI" id="CHEBI:29105"/>
        <note>catalytic</note>
    </ligand>
</feature>
<dbReference type="Pfam" id="PF01872">
    <property type="entry name" value="RibD_C"/>
    <property type="match status" value="1"/>
</dbReference>
<dbReference type="PROSITE" id="PS51747">
    <property type="entry name" value="CYT_DCMP_DEAMINASES_2"/>
    <property type="match status" value="1"/>
</dbReference>
<feature type="binding site" evidence="18">
    <location>
        <position position="85"/>
    </location>
    <ligand>
        <name>Zn(2+)</name>
        <dbReference type="ChEBI" id="CHEBI:29105"/>
        <note>catalytic</note>
    </ligand>
</feature>
<keyword evidence="21" id="KW-1185">Reference proteome</keyword>
<dbReference type="STRING" id="1122155.SAMN02745158_02656"/>
<dbReference type="NCBIfam" id="TIGR00326">
    <property type="entry name" value="eubact_ribD"/>
    <property type="match status" value="1"/>
</dbReference>
<evidence type="ECO:0000256" key="8">
    <source>
        <dbReference type="ARBA" id="ARBA00022801"/>
    </source>
</evidence>
<evidence type="ECO:0000256" key="11">
    <source>
        <dbReference type="ARBA" id="ARBA00023002"/>
    </source>
</evidence>
<evidence type="ECO:0000256" key="6">
    <source>
        <dbReference type="ARBA" id="ARBA00022619"/>
    </source>
</evidence>
<feature type="binding site" evidence="17">
    <location>
        <position position="169"/>
    </location>
    <ligand>
        <name>NADP(+)</name>
        <dbReference type="ChEBI" id="CHEBI:58349"/>
    </ligand>
</feature>
<keyword evidence="7 15" id="KW-0479">Metal-binding</keyword>
<feature type="active site" description="Proton donor" evidence="16">
    <location>
        <position position="53"/>
    </location>
</feature>
<dbReference type="SUPFAM" id="SSF53597">
    <property type="entry name" value="Dihydrofolate reductase-like"/>
    <property type="match status" value="1"/>
</dbReference>
<evidence type="ECO:0000256" key="10">
    <source>
        <dbReference type="ARBA" id="ARBA00022857"/>
    </source>
</evidence>
<dbReference type="GO" id="GO:0008703">
    <property type="term" value="F:5-amino-6-(5-phosphoribosylamino)uracil reductase activity"/>
    <property type="evidence" value="ECO:0007669"/>
    <property type="project" value="UniProtKB-EC"/>
</dbReference>
<proteinExistence type="inferred from homology"/>
<dbReference type="InterPro" id="IPR016192">
    <property type="entry name" value="APOBEC/CMP_deaminase_Zn-bd"/>
</dbReference>
<comment type="pathway">
    <text evidence="2 15">Cofactor biosynthesis; riboflavin biosynthesis; 5-amino-6-(D-ribitylamino)uracil from GTP: step 2/4.</text>
</comment>
<evidence type="ECO:0000256" key="14">
    <source>
        <dbReference type="ARBA" id="ARBA00049886"/>
    </source>
</evidence>
<feature type="binding site" evidence="17">
    <location>
        <position position="185"/>
    </location>
    <ligand>
        <name>substrate</name>
    </ligand>
</feature>
<dbReference type="SUPFAM" id="SSF53927">
    <property type="entry name" value="Cytidine deaminase-like"/>
    <property type="match status" value="1"/>
</dbReference>
<dbReference type="GO" id="GO:0050661">
    <property type="term" value="F:NADP binding"/>
    <property type="evidence" value="ECO:0007669"/>
    <property type="project" value="InterPro"/>
</dbReference>
<comment type="similarity">
    <text evidence="4 15">In the N-terminal section; belongs to the cytidine and deoxycytidylate deaminase family.</text>
</comment>
<feature type="binding site" evidence="17">
    <location>
        <position position="205"/>
    </location>
    <ligand>
        <name>substrate</name>
    </ligand>
</feature>
<dbReference type="AlphaFoldDB" id="A0A1M4Z864"/>
<dbReference type="Gene3D" id="3.40.140.10">
    <property type="entry name" value="Cytidine Deaminase, domain 2"/>
    <property type="match status" value="1"/>
</dbReference>
<dbReference type="Pfam" id="PF00383">
    <property type="entry name" value="dCMP_cyt_deam_1"/>
    <property type="match status" value="1"/>
</dbReference>
<evidence type="ECO:0000313" key="21">
    <source>
        <dbReference type="Proteomes" id="UP000184245"/>
    </source>
</evidence>
<keyword evidence="11 15" id="KW-0560">Oxidoreductase</keyword>
<keyword evidence="12" id="KW-0511">Multifunctional enzyme</keyword>
<dbReference type="PIRSF" id="PIRSF006769">
    <property type="entry name" value="RibD"/>
    <property type="match status" value="1"/>
</dbReference>
<dbReference type="EMBL" id="FQVI01000014">
    <property type="protein sequence ID" value="SHF14204.1"/>
    <property type="molecule type" value="Genomic_DNA"/>
</dbReference>
<keyword evidence="6 15" id="KW-0686">Riboflavin biosynthesis</keyword>
<feature type="binding site" evidence="17">
    <location>
        <position position="197"/>
    </location>
    <ligand>
        <name>NADP(+)</name>
        <dbReference type="ChEBI" id="CHEBI:58349"/>
    </ligand>
</feature>
<comment type="pathway">
    <text evidence="3 15">Cofactor biosynthesis; riboflavin biosynthesis; 5-amino-6-(D-ribitylamino)uracil from GTP: step 3/4.</text>
</comment>
<dbReference type="CDD" id="cd01284">
    <property type="entry name" value="Riboflavin_deaminase-reductase"/>
    <property type="match status" value="1"/>
</dbReference>
<comment type="function">
    <text evidence="1 15">Converts 2,5-diamino-6-(ribosylamino)-4(3h)-pyrimidinone 5'-phosphate into 5-amino-6-(ribosylamino)-2,4(1h,3h)-pyrimidinedione 5'-phosphate.</text>
</comment>
<gene>
    <name evidence="20" type="ORF">SAMN02745158_02656</name>
</gene>
<evidence type="ECO:0000256" key="18">
    <source>
        <dbReference type="PIRSR" id="PIRSR006769-3"/>
    </source>
</evidence>
<evidence type="ECO:0000256" key="17">
    <source>
        <dbReference type="PIRSR" id="PIRSR006769-2"/>
    </source>
</evidence>
<dbReference type="PANTHER" id="PTHR38011:SF7">
    <property type="entry name" value="2,5-DIAMINO-6-RIBOSYLAMINO-4(3H)-PYRIMIDINONE 5'-PHOSPHATE REDUCTASE"/>
    <property type="match status" value="1"/>
</dbReference>
<dbReference type="InterPro" id="IPR002125">
    <property type="entry name" value="CMP_dCMP_dom"/>
</dbReference>
<dbReference type="PROSITE" id="PS00903">
    <property type="entry name" value="CYT_DCMP_DEAMINASES_1"/>
    <property type="match status" value="1"/>
</dbReference>
<sequence>MTEDEKYMQAALELAKKGMGFVNPNPMVGAVIVKDGRIIGQGFHERYGGPHAERKALASCRESPEGAVMYVTLEPCCHYGKTPPCTEAILESGIRRVVAGCEDPNPKVAGKGLRCLRNGGVEVELGTLEEECIYLNEVFFHFIRQQMPFVVMKYAMTMDGKIATRTGASKWITGEAARRRVHEDRHRYASVMAGSGTVTADDPMLTCRLPGMRNPVRIICDSRLRIPLDSRVVTTTSEVPTWIATASPDQERWKRYQEAGCRILYTESGVQGHLDLKKLMGRLYREKIDSILLEGGGTLNFSALQSGIVNKLQVYLAPKIFGGSSAKTPVEGPGVAVPGDAYILTRSRIEPLGEDFLIESEVEYGVHRDN</sequence>
<dbReference type="Proteomes" id="UP000184245">
    <property type="component" value="Unassembled WGS sequence"/>
</dbReference>
<evidence type="ECO:0000313" key="20">
    <source>
        <dbReference type="EMBL" id="SHF14204.1"/>
    </source>
</evidence>
<reference evidence="20 21" key="1">
    <citation type="submission" date="2016-11" db="EMBL/GenBank/DDBJ databases">
        <authorList>
            <person name="Jaros S."/>
            <person name="Januszkiewicz K."/>
            <person name="Wedrychowicz H."/>
        </authorList>
    </citation>
    <scope>NUCLEOTIDE SEQUENCE [LARGE SCALE GENOMIC DNA]</scope>
    <source>
        <strain evidence="20 21">DSM 17459</strain>
    </source>
</reference>
<keyword evidence="10 15" id="KW-0521">NADP</keyword>
<evidence type="ECO:0000256" key="13">
    <source>
        <dbReference type="ARBA" id="ARBA00049861"/>
    </source>
</evidence>
<evidence type="ECO:0000259" key="19">
    <source>
        <dbReference type="PROSITE" id="PS51747"/>
    </source>
</evidence>
<evidence type="ECO:0000256" key="15">
    <source>
        <dbReference type="PIRNR" id="PIRNR006769"/>
    </source>
</evidence>
<dbReference type="GO" id="GO:0009231">
    <property type="term" value="P:riboflavin biosynthetic process"/>
    <property type="evidence" value="ECO:0007669"/>
    <property type="project" value="UniProtKB-UniPathway"/>
</dbReference>
<dbReference type="InterPro" id="IPR004794">
    <property type="entry name" value="Eubact_RibD"/>
</dbReference>
<evidence type="ECO:0000256" key="2">
    <source>
        <dbReference type="ARBA" id="ARBA00004882"/>
    </source>
</evidence>
<dbReference type="NCBIfam" id="TIGR00227">
    <property type="entry name" value="ribD_Cterm"/>
    <property type="match status" value="1"/>
</dbReference>
<feature type="binding site" evidence="17">
    <location>
        <position position="171"/>
    </location>
    <ligand>
        <name>NADP(+)</name>
        <dbReference type="ChEBI" id="CHEBI:58349"/>
    </ligand>
</feature>
<comment type="cofactor">
    <cofactor evidence="15 18">
        <name>Zn(2+)</name>
        <dbReference type="ChEBI" id="CHEBI:29105"/>
    </cofactor>
    <text evidence="15 18">Binds 1 zinc ion.</text>
</comment>
<evidence type="ECO:0000256" key="1">
    <source>
        <dbReference type="ARBA" id="ARBA00002151"/>
    </source>
</evidence>
<dbReference type="InterPro" id="IPR024072">
    <property type="entry name" value="DHFR-like_dom_sf"/>
</dbReference>
<feature type="binding site" evidence="17">
    <location>
        <position position="294"/>
    </location>
    <ligand>
        <name>substrate</name>
    </ligand>
</feature>
<comment type="similarity">
    <text evidence="5 15">In the C-terminal section; belongs to the HTP reductase family.</text>
</comment>
<evidence type="ECO:0000256" key="12">
    <source>
        <dbReference type="ARBA" id="ARBA00023268"/>
    </source>
</evidence>
<feature type="binding site" evidence="17">
    <location>
        <position position="222"/>
    </location>
    <ligand>
        <name>NADP(+)</name>
        <dbReference type="ChEBI" id="CHEBI:58349"/>
    </ligand>
</feature>
<feature type="binding site" evidence="17">
    <location>
        <position position="201"/>
    </location>
    <ligand>
        <name>NADP(+)</name>
        <dbReference type="ChEBI" id="CHEBI:58349"/>
    </ligand>
</feature>
<dbReference type="GO" id="GO:0008835">
    <property type="term" value="F:diaminohydroxyphosphoribosylaminopyrimidine deaminase activity"/>
    <property type="evidence" value="ECO:0007669"/>
    <property type="project" value="UniProtKB-EC"/>
</dbReference>
<feature type="binding site" evidence="17">
    <location>
        <begin position="296"/>
        <end position="302"/>
    </location>
    <ligand>
        <name>NADP(+)</name>
        <dbReference type="ChEBI" id="CHEBI:58349"/>
    </ligand>
</feature>
<comment type="catalytic activity">
    <reaction evidence="13 15">
        <text>5-amino-6-(5-phospho-D-ribitylamino)uracil + NADP(+) = 5-amino-6-(5-phospho-D-ribosylamino)uracil + NADPH + H(+)</text>
        <dbReference type="Rhea" id="RHEA:17845"/>
        <dbReference type="ChEBI" id="CHEBI:15378"/>
        <dbReference type="ChEBI" id="CHEBI:57783"/>
        <dbReference type="ChEBI" id="CHEBI:58349"/>
        <dbReference type="ChEBI" id="CHEBI:58421"/>
        <dbReference type="ChEBI" id="CHEBI:58453"/>
        <dbReference type="EC" id="1.1.1.193"/>
    </reaction>
</comment>
<feature type="binding site" evidence="18">
    <location>
        <position position="76"/>
    </location>
    <ligand>
        <name>Zn(2+)</name>
        <dbReference type="ChEBI" id="CHEBI:29105"/>
        <note>catalytic</note>
    </ligand>
</feature>
<keyword evidence="9 15" id="KW-0862">Zinc</keyword>
<dbReference type="InterPro" id="IPR016193">
    <property type="entry name" value="Cytidine_deaminase-like"/>
</dbReference>
<evidence type="ECO:0000256" key="9">
    <source>
        <dbReference type="ARBA" id="ARBA00022833"/>
    </source>
</evidence>
<evidence type="ECO:0000256" key="7">
    <source>
        <dbReference type="ARBA" id="ARBA00022723"/>
    </source>
</evidence>
<dbReference type="InterPro" id="IPR011549">
    <property type="entry name" value="RibD_C"/>
</dbReference>
<evidence type="ECO:0000256" key="5">
    <source>
        <dbReference type="ARBA" id="ARBA00007417"/>
    </source>
</evidence>
<protein>
    <recommendedName>
        <fullName evidence="15">Riboflavin biosynthesis protein RibD</fullName>
    </recommendedName>
    <domain>
        <recommendedName>
            <fullName evidence="15">Diaminohydroxyphosphoribosylaminopyrimidine deaminase</fullName>
            <shortName evidence="15">DRAP deaminase</shortName>
            <ecNumber evidence="15">3.5.4.26</ecNumber>
        </recommendedName>
        <alternativeName>
            <fullName evidence="15">Riboflavin-specific deaminase</fullName>
        </alternativeName>
    </domain>
    <domain>
        <recommendedName>
            <fullName evidence="15">5-amino-6-(5-phosphoribosylamino)uracil reductase</fullName>
            <ecNumber evidence="15">1.1.1.193</ecNumber>
        </recommendedName>
        <alternativeName>
            <fullName evidence="15">HTP reductase</fullName>
        </alternativeName>
    </domain>
</protein>
<feature type="binding site" evidence="17">
    <location>
        <position position="155"/>
    </location>
    <ligand>
        <name>NADP(+)</name>
        <dbReference type="ChEBI" id="CHEBI:58349"/>
    </ligand>
</feature>
<organism evidence="20 21">
    <name type="scientific">Lactonifactor longoviformis DSM 17459</name>
    <dbReference type="NCBI Taxonomy" id="1122155"/>
    <lineage>
        <taxon>Bacteria</taxon>
        <taxon>Bacillati</taxon>
        <taxon>Bacillota</taxon>
        <taxon>Clostridia</taxon>
        <taxon>Eubacteriales</taxon>
        <taxon>Clostridiaceae</taxon>
        <taxon>Lactonifactor</taxon>
    </lineage>
</organism>
<evidence type="ECO:0000256" key="3">
    <source>
        <dbReference type="ARBA" id="ARBA00004910"/>
    </source>
</evidence>
<evidence type="ECO:0000256" key="16">
    <source>
        <dbReference type="PIRSR" id="PIRSR006769-1"/>
    </source>
</evidence>
<comment type="catalytic activity">
    <reaction evidence="14 15">
        <text>2,5-diamino-6-hydroxy-4-(5-phosphoribosylamino)-pyrimidine + H2O + H(+) = 5-amino-6-(5-phospho-D-ribosylamino)uracil + NH4(+)</text>
        <dbReference type="Rhea" id="RHEA:21868"/>
        <dbReference type="ChEBI" id="CHEBI:15377"/>
        <dbReference type="ChEBI" id="CHEBI:15378"/>
        <dbReference type="ChEBI" id="CHEBI:28938"/>
        <dbReference type="ChEBI" id="CHEBI:58453"/>
        <dbReference type="ChEBI" id="CHEBI:58614"/>
        <dbReference type="EC" id="3.5.4.26"/>
    </reaction>
</comment>
<dbReference type="UniPathway" id="UPA00275">
    <property type="reaction ID" value="UER00401"/>
</dbReference>
<feature type="binding site" evidence="17">
    <location>
        <position position="208"/>
    </location>
    <ligand>
        <name>substrate</name>
    </ligand>
</feature>